<gene>
    <name evidence="1" type="ORF">EmuJ_000959200</name>
</gene>
<name>A0A068YAS9_ECHMU</name>
<dbReference type="AlphaFoldDB" id="A0A068YAS9"/>
<dbReference type="Proteomes" id="UP000017246">
    <property type="component" value="Unassembled WGS sequence"/>
</dbReference>
<proteinExistence type="predicted"/>
<reference evidence="1" key="1">
    <citation type="journal article" date="2013" name="Nature">
        <title>The genomes of four tapeworm species reveal adaptations to parasitism.</title>
        <authorList>
            <person name="Tsai I.J."/>
            <person name="Zarowiecki M."/>
            <person name="Holroyd N."/>
            <person name="Garciarrubio A."/>
            <person name="Sanchez-Flores A."/>
            <person name="Brooks K.L."/>
            <person name="Tracey A."/>
            <person name="Bobes R.J."/>
            <person name="Fragoso G."/>
            <person name="Sciutto E."/>
            <person name="Aslett M."/>
            <person name="Beasley H."/>
            <person name="Bennett H.M."/>
            <person name="Cai J."/>
            <person name="Camicia F."/>
            <person name="Clark R."/>
            <person name="Cucher M."/>
            <person name="De Silva N."/>
            <person name="Day T.A."/>
            <person name="Deplazes P."/>
            <person name="Estrada K."/>
            <person name="Fernandez C."/>
            <person name="Holland P.W."/>
            <person name="Hou J."/>
            <person name="Hu S."/>
            <person name="Huckvale T."/>
            <person name="Hung S.S."/>
            <person name="Kamenetzky L."/>
            <person name="Keane J.A."/>
            <person name="Kiss F."/>
            <person name="Koziol U."/>
            <person name="Lambert O."/>
            <person name="Liu K."/>
            <person name="Luo X."/>
            <person name="Luo Y."/>
            <person name="Macchiaroli N."/>
            <person name="Nichol S."/>
            <person name="Paps J."/>
            <person name="Parkinson J."/>
            <person name="Pouchkina-Stantcheva N."/>
            <person name="Riddiford N."/>
            <person name="Rosenzvit M."/>
            <person name="Salinas G."/>
            <person name="Wasmuth J.D."/>
            <person name="Zamanian M."/>
            <person name="Zheng Y."/>
            <person name="Cai X."/>
            <person name="Soberon X."/>
            <person name="Olson P.D."/>
            <person name="Laclette J.P."/>
            <person name="Brehm K."/>
            <person name="Berriman M."/>
            <person name="Garciarrubio A."/>
            <person name="Bobes R.J."/>
            <person name="Fragoso G."/>
            <person name="Sanchez-Flores A."/>
            <person name="Estrada K."/>
            <person name="Cevallos M.A."/>
            <person name="Morett E."/>
            <person name="Gonzalez V."/>
            <person name="Portillo T."/>
            <person name="Ochoa-Leyva A."/>
            <person name="Jose M.V."/>
            <person name="Sciutto E."/>
            <person name="Landa A."/>
            <person name="Jimenez L."/>
            <person name="Valdes V."/>
            <person name="Carrero J.C."/>
            <person name="Larralde C."/>
            <person name="Morales-Montor J."/>
            <person name="Limon-Lason J."/>
            <person name="Soberon X."/>
            <person name="Laclette J.P."/>
        </authorList>
    </citation>
    <scope>NUCLEOTIDE SEQUENCE [LARGE SCALE GENOMIC DNA]</scope>
</reference>
<dbReference type="EMBL" id="LN902842">
    <property type="protein sequence ID" value="CDS41904.1"/>
    <property type="molecule type" value="Genomic_DNA"/>
</dbReference>
<accession>A0A068YAS9</accession>
<organism evidence="1 2">
    <name type="scientific">Echinococcus multilocularis</name>
    <name type="common">Fox tapeworm</name>
    <dbReference type="NCBI Taxonomy" id="6211"/>
    <lineage>
        <taxon>Eukaryota</taxon>
        <taxon>Metazoa</taxon>
        <taxon>Spiralia</taxon>
        <taxon>Lophotrochozoa</taxon>
        <taxon>Platyhelminthes</taxon>
        <taxon>Cestoda</taxon>
        <taxon>Eucestoda</taxon>
        <taxon>Cyclophyllidea</taxon>
        <taxon>Taeniidae</taxon>
        <taxon>Echinococcus</taxon>
    </lineage>
</organism>
<evidence type="ECO:0000313" key="1">
    <source>
        <dbReference type="EMBL" id="CDS41904.1"/>
    </source>
</evidence>
<keyword evidence="2" id="KW-1185">Reference proteome</keyword>
<protein>
    <submittedName>
        <fullName evidence="1">Expressed protein</fullName>
    </submittedName>
</protein>
<evidence type="ECO:0000313" key="2">
    <source>
        <dbReference type="Proteomes" id="UP000017246"/>
    </source>
</evidence>
<reference evidence="1" key="2">
    <citation type="submission" date="2015-11" db="EMBL/GenBank/DDBJ databases">
        <authorList>
            <person name="Zhang Y."/>
            <person name="Guo Z."/>
        </authorList>
    </citation>
    <scope>NUCLEOTIDE SEQUENCE</scope>
</reference>
<sequence length="68" mass="7782">MTPFDTYFFLVAFFLKSFTLRHRGAIDPDLAAVAFPVSLFACVLHHCQRLSSLTHICILFYPSSYLHS</sequence>